<evidence type="ECO:0000313" key="3">
    <source>
        <dbReference type="EMBL" id="TNV81699.1"/>
    </source>
</evidence>
<feature type="region of interest" description="Disordered" evidence="1">
    <location>
        <begin position="113"/>
        <end position="132"/>
    </location>
</feature>
<sequence length="675" mass="78428">MTDRHSSKFQRSDDDYRYTELKKPLQPIVLNEAYGQPYVPTDGYVAVGTQPQHLMSMHSQPHYEQPHHYNTDASQLPRMLTPKMQRSTLLERDLEEEDSEGKLTRMVKFRKTENTHIKRRLPGGQQPKDIRSDRHRSLNIEKPPGVVAAQTDPSGESAKVNSNPVPSRIRSAWHLLKSFLERISIGQYDTKLYDVKLRGYQSTWIGGLLTVGCAFVVLILTISILLSTLDPNNVYVDERPVGWINSPYSKLTLKELSQHGYHFPKFEVLFDSTKMSKICLLDNNANKDEHRFCYRKPAGESFATFGIDVLDSNYIADYEWPAEFEYKSLGELQEYILNKDPSKLNQEFPSHYIYSVYNRTDYLVYLQETEDLVGGKKASNKTLPERIQFNYDEYAIYITLKLVNKIDETDKDLYDFGSSFLNKLAEWIFKVDLSSHPLGELYIRSDIKLLTKRQLPMTETTIMLFIDPIIIEQTVHCGTPLEAIAKIGGILFVLRIAFIIRFFHEHYFERRMRYLYARPRIELQSSEVENPPKQNVRNGINDSMADASLEVRDLKASRIIDQEVMDITNQKTPIHKDNYFKELFSFETFKELVERVDSLEVESTTANATQIGDSLQQKFEMLRQRMESTQSQVIEELWKENMGLKQQLQLVSKAVERQEGQIELLSRALYNKKTQ</sequence>
<protein>
    <submittedName>
        <fullName evidence="3">Uncharacterized protein</fullName>
    </submittedName>
</protein>
<name>A0A8J8NX06_HALGN</name>
<keyword evidence="2" id="KW-0812">Transmembrane</keyword>
<dbReference type="EMBL" id="RRYP01005831">
    <property type="protein sequence ID" value="TNV81699.1"/>
    <property type="molecule type" value="Genomic_DNA"/>
</dbReference>
<gene>
    <name evidence="3" type="ORF">FGO68_gene4150</name>
</gene>
<dbReference type="AlphaFoldDB" id="A0A8J8NX06"/>
<evidence type="ECO:0000313" key="4">
    <source>
        <dbReference type="Proteomes" id="UP000785679"/>
    </source>
</evidence>
<keyword evidence="4" id="KW-1185">Reference proteome</keyword>
<feature type="transmembrane region" description="Helical" evidence="2">
    <location>
        <begin position="204"/>
        <end position="226"/>
    </location>
</feature>
<dbReference type="Proteomes" id="UP000785679">
    <property type="component" value="Unassembled WGS sequence"/>
</dbReference>
<comment type="caution">
    <text evidence="3">The sequence shown here is derived from an EMBL/GenBank/DDBJ whole genome shotgun (WGS) entry which is preliminary data.</text>
</comment>
<keyword evidence="2" id="KW-0472">Membrane</keyword>
<evidence type="ECO:0000256" key="2">
    <source>
        <dbReference type="SAM" id="Phobius"/>
    </source>
</evidence>
<organism evidence="3 4">
    <name type="scientific">Halteria grandinella</name>
    <dbReference type="NCBI Taxonomy" id="5974"/>
    <lineage>
        <taxon>Eukaryota</taxon>
        <taxon>Sar</taxon>
        <taxon>Alveolata</taxon>
        <taxon>Ciliophora</taxon>
        <taxon>Intramacronucleata</taxon>
        <taxon>Spirotrichea</taxon>
        <taxon>Stichotrichia</taxon>
        <taxon>Sporadotrichida</taxon>
        <taxon>Halteriidae</taxon>
        <taxon>Halteria</taxon>
    </lineage>
</organism>
<evidence type="ECO:0000256" key="1">
    <source>
        <dbReference type="SAM" id="MobiDB-lite"/>
    </source>
</evidence>
<accession>A0A8J8NX06</accession>
<keyword evidence="2" id="KW-1133">Transmembrane helix</keyword>
<reference evidence="3" key="1">
    <citation type="submission" date="2019-06" db="EMBL/GenBank/DDBJ databases">
        <authorList>
            <person name="Zheng W."/>
        </authorList>
    </citation>
    <scope>NUCLEOTIDE SEQUENCE</scope>
    <source>
        <strain evidence="3">QDHG01</strain>
    </source>
</reference>
<proteinExistence type="predicted"/>